<proteinExistence type="inferred from homology"/>
<evidence type="ECO:0000256" key="1">
    <source>
        <dbReference type="ARBA" id="ARBA00008007"/>
    </source>
</evidence>
<dbReference type="Pfam" id="PF00156">
    <property type="entry name" value="Pribosyltran"/>
    <property type="match status" value="1"/>
</dbReference>
<dbReference type="InterPro" id="IPR051910">
    <property type="entry name" value="ComF/GntX_DNA_util-trans"/>
</dbReference>
<protein>
    <submittedName>
        <fullName evidence="4">ComF family protein</fullName>
    </submittedName>
</protein>
<feature type="domain" description="Phosphoribosyltransferase" evidence="2">
    <location>
        <begin position="138"/>
        <end position="228"/>
    </location>
</feature>
<gene>
    <name evidence="4" type="ORF">HNQ52_001180</name>
</gene>
<organism evidence="4 5">
    <name type="scientific">Chiayiivirga flava</name>
    <dbReference type="NCBI Taxonomy" id="659595"/>
    <lineage>
        <taxon>Bacteria</taxon>
        <taxon>Pseudomonadati</taxon>
        <taxon>Pseudomonadota</taxon>
        <taxon>Gammaproteobacteria</taxon>
        <taxon>Lysobacterales</taxon>
        <taxon>Lysobacteraceae</taxon>
        <taxon>Chiayiivirga</taxon>
    </lineage>
</organism>
<dbReference type="InterPro" id="IPR000836">
    <property type="entry name" value="PRTase_dom"/>
</dbReference>
<reference evidence="4 5" key="1">
    <citation type="submission" date="2020-08" db="EMBL/GenBank/DDBJ databases">
        <title>Genomic Encyclopedia of Type Strains, Phase IV (KMG-IV): sequencing the most valuable type-strain genomes for metagenomic binning, comparative biology and taxonomic classification.</title>
        <authorList>
            <person name="Goeker M."/>
        </authorList>
    </citation>
    <scope>NUCLEOTIDE SEQUENCE [LARGE SCALE GENOMIC DNA]</scope>
    <source>
        <strain evidence="4 5">DSM 24163</strain>
    </source>
</reference>
<dbReference type="RefSeq" id="WP_183960192.1">
    <property type="nucleotide sequence ID" value="NZ_JACHHP010000002.1"/>
</dbReference>
<evidence type="ECO:0000313" key="5">
    <source>
        <dbReference type="Proteomes" id="UP000521199"/>
    </source>
</evidence>
<dbReference type="EMBL" id="JACHHP010000002">
    <property type="protein sequence ID" value="MBB5207651.1"/>
    <property type="molecule type" value="Genomic_DNA"/>
</dbReference>
<dbReference type="AlphaFoldDB" id="A0A7W8FYZ5"/>
<name>A0A7W8FYZ5_9GAMM</name>
<evidence type="ECO:0000259" key="2">
    <source>
        <dbReference type="Pfam" id="PF00156"/>
    </source>
</evidence>
<feature type="domain" description="Double zinc ribbon" evidence="3">
    <location>
        <begin position="12"/>
        <end position="63"/>
    </location>
</feature>
<dbReference type="SUPFAM" id="SSF53271">
    <property type="entry name" value="PRTase-like"/>
    <property type="match status" value="1"/>
</dbReference>
<dbReference type="InterPro" id="IPR044005">
    <property type="entry name" value="DZR_2"/>
</dbReference>
<keyword evidence="5" id="KW-1185">Reference proteome</keyword>
<comment type="caution">
    <text evidence="4">The sequence shown here is derived from an EMBL/GenBank/DDBJ whole genome shotgun (WGS) entry which is preliminary data.</text>
</comment>
<evidence type="ECO:0000259" key="3">
    <source>
        <dbReference type="Pfam" id="PF18912"/>
    </source>
</evidence>
<comment type="similarity">
    <text evidence="1">Belongs to the ComF/GntX family.</text>
</comment>
<dbReference type="Proteomes" id="UP000521199">
    <property type="component" value="Unassembled WGS sequence"/>
</dbReference>
<evidence type="ECO:0000313" key="4">
    <source>
        <dbReference type="EMBL" id="MBB5207651.1"/>
    </source>
</evidence>
<dbReference type="PANTHER" id="PTHR47505:SF1">
    <property type="entry name" value="DNA UTILIZATION PROTEIN YHGH"/>
    <property type="match status" value="1"/>
</dbReference>
<dbReference type="Pfam" id="PF18912">
    <property type="entry name" value="DZR_2"/>
    <property type="match status" value="1"/>
</dbReference>
<dbReference type="Gene3D" id="3.40.50.2020">
    <property type="match status" value="1"/>
</dbReference>
<dbReference type="PANTHER" id="PTHR47505">
    <property type="entry name" value="DNA UTILIZATION PROTEIN YHGH"/>
    <property type="match status" value="1"/>
</dbReference>
<dbReference type="InterPro" id="IPR029057">
    <property type="entry name" value="PRTase-like"/>
</dbReference>
<sequence>MLGESFARVGAALLPPRCLVCGAAGADADLCAACRGELPWNRACCARCALPLPAPAPDCGICQRRPPGFAATVAPLLYAAPVDRLLTRFKFHADLASGRLLADVLGAALAGRVQGLDFIVPVPLHRRRLAQRGYNQTLELARPVARRLGLRLAPGLLHRTRATAAQSELDGAARRRNVRGAFAAAGDLSGARILLLDDVVTTTTTVREAAATLLDAGAAVVHVGAVARAP</sequence>
<accession>A0A7W8FYZ5</accession>